<dbReference type="SUPFAM" id="SSF46934">
    <property type="entry name" value="UBA-like"/>
    <property type="match status" value="1"/>
</dbReference>
<evidence type="ECO:0000256" key="8">
    <source>
        <dbReference type="ARBA" id="ARBA00022786"/>
    </source>
</evidence>
<dbReference type="GO" id="GO:0006508">
    <property type="term" value="P:proteolysis"/>
    <property type="evidence" value="ECO:0007669"/>
    <property type="project" value="UniProtKB-KW"/>
</dbReference>
<keyword evidence="10" id="KW-0788">Thiol protease</keyword>
<keyword evidence="7" id="KW-0863">Zinc-finger</keyword>
<keyword evidence="12" id="KW-0472">Membrane</keyword>
<keyword evidence="9" id="KW-0378">Hydrolase</keyword>
<organism evidence="14 15">
    <name type="scientific">Stephania cephalantha</name>
    <dbReference type="NCBI Taxonomy" id="152367"/>
    <lineage>
        <taxon>Eukaryota</taxon>
        <taxon>Viridiplantae</taxon>
        <taxon>Streptophyta</taxon>
        <taxon>Embryophyta</taxon>
        <taxon>Tracheophyta</taxon>
        <taxon>Spermatophyta</taxon>
        <taxon>Magnoliopsida</taxon>
        <taxon>Ranunculales</taxon>
        <taxon>Menispermaceae</taxon>
        <taxon>Menispermoideae</taxon>
        <taxon>Cissampelideae</taxon>
        <taxon>Stephania</taxon>
    </lineage>
</organism>
<evidence type="ECO:0000256" key="12">
    <source>
        <dbReference type="SAM" id="Phobius"/>
    </source>
</evidence>
<dbReference type="EMBL" id="JBBNAG010000012">
    <property type="protein sequence ID" value="KAK9089519.1"/>
    <property type="molecule type" value="Genomic_DNA"/>
</dbReference>
<keyword evidence="4" id="KW-0645">Protease</keyword>
<evidence type="ECO:0000256" key="7">
    <source>
        <dbReference type="ARBA" id="ARBA00022771"/>
    </source>
</evidence>
<dbReference type="SMART" id="SM00165">
    <property type="entry name" value="UBA"/>
    <property type="match status" value="2"/>
</dbReference>
<evidence type="ECO:0000256" key="4">
    <source>
        <dbReference type="ARBA" id="ARBA00022670"/>
    </source>
</evidence>
<dbReference type="InterPro" id="IPR015940">
    <property type="entry name" value="UBA"/>
</dbReference>
<sequence length="252" mass="28318">MGAVAREVASSCSEHSQAKGDLAALELYLLESAKPLNGGAMKPDLTIQRLFEHRIHQDEAGSAGSENVESTLSANQDIVSQLANMGFNYFHCQKAAINTSNAGVEEAMNWLLSHMDDPDVEVNQSQVETLISFGFGEEVARKALKASVISLPPDLFHGIEDFMHCIYECRDSSQWLYLMGFHRVGILKKQQIGYLIIQMLLALQIWMLRTVWTKQMEKDYLMEEEKNEGTYPKISNGTCSSTMMIMEELTKR</sequence>
<evidence type="ECO:0000256" key="3">
    <source>
        <dbReference type="ARBA" id="ARBA00012759"/>
    </source>
</evidence>
<dbReference type="CDD" id="cd14295">
    <property type="entry name" value="UBA1_atUBP14"/>
    <property type="match status" value="1"/>
</dbReference>
<evidence type="ECO:0000313" key="15">
    <source>
        <dbReference type="Proteomes" id="UP001419268"/>
    </source>
</evidence>
<keyword evidence="8" id="KW-0833">Ubl conjugation pathway</keyword>
<comment type="catalytic activity">
    <reaction evidence="1">
        <text>Thiol-dependent hydrolysis of ester, thioester, amide, peptide and isopeptide bonds formed by the C-terminal Gly of ubiquitin (a 76-residue protein attached to proteins as an intracellular targeting signal).</text>
        <dbReference type="EC" id="3.4.19.12"/>
    </reaction>
</comment>
<evidence type="ECO:0000256" key="9">
    <source>
        <dbReference type="ARBA" id="ARBA00022801"/>
    </source>
</evidence>
<keyword evidence="15" id="KW-1185">Reference proteome</keyword>
<evidence type="ECO:0000256" key="6">
    <source>
        <dbReference type="ARBA" id="ARBA00022737"/>
    </source>
</evidence>
<keyword evidence="11" id="KW-0862">Zinc</keyword>
<comment type="similarity">
    <text evidence="2">Belongs to the peptidase C19 family.</text>
</comment>
<dbReference type="GO" id="GO:0004843">
    <property type="term" value="F:cysteine-type deubiquitinase activity"/>
    <property type="evidence" value="ECO:0007669"/>
    <property type="project" value="UniProtKB-EC"/>
</dbReference>
<gene>
    <name evidence="14" type="ORF">Scep_028601</name>
</gene>
<dbReference type="EC" id="3.4.19.12" evidence="3"/>
<keyword evidence="12" id="KW-1133">Transmembrane helix</keyword>
<dbReference type="InterPro" id="IPR009060">
    <property type="entry name" value="UBA-like_sf"/>
</dbReference>
<evidence type="ECO:0000256" key="2">
    <source>
        <dbReference type="ARBA" id="ARBA00009085"/>
    </source>
</evidence>
<evidence type="ECO:0000256" key="5">
    <source>
        <dbReference type="ARBA" id="ARBA00022723"/>
    </source>
</evidence>
<dbReference type="AlphaFoldDB" id="A0AAP0HJR6"/>
<evidence type="ECO:0000259" key="13">
    <source>
        <dbReference type="PROSITE" id="PS50030"/>
    </source>
</evidence>
<evidence type="ECO:0000256" key="11">
    <source>
        <dbReference type="ARBA" id="ARBA00022833"/>
    </source>
</evidence>
<dbReference type="Pfam" id="PF00627">
    <property type="entry name" value="UBA"/>
    <property type="match status" value="1"/>
</dbReference>
<dbReference type="GO" id="GO:0008270">
    <property type="term" value="F:zinc ion binding"/>
    <property type="evidence" value="ECO:0007669"/>
    <property type="project" value="UniProtKB-KW"/>
</dbReference>
<dbReference type="FunFam" id="1.10.8.10:FF:000103">
    <property type="entry name" value="Ubiquitin carboxyl-terminal hydrolase"/>
    <property type="match status" value="1"/>
</dbReference>
<name>A0AAP0HJR6_9MAGN</name>
<proteinExistence type="inferred from homology"/>
<evidence type="ECO:0000256" key="1">
    <source>
        <dbReference type="ARBA" id="ARBA00000707"/>
    </source>
</evidence>
<dbReference type="Proteomes" id="UP001419268">
    <property type="component" value="Unassembled WGS sequence"/>
</dbReference>
<accession>A0AAP0HJR6</accession>
<reference evidence="14 15" key="1">
    <citation type="submission" date="2024-01" db="EMBL/GenBank/DDBJ databases">
        <title>Genome assemblies of Stephania.</title>
        <authorList>
            <person name="Yang L."/>
        </authorList>
    </citation>
    <scope>NUCLEOTIDE SEQUENCE [LARGE SCALE GENOMIC DNA]</scope>
    <source>
        <strain evidence="14">JXDWG</strain>
        <tissue evidence="14">Leaf</tissue>
    </source>
</reference>
<evidence type="ECO:0000313" key="14">
    <source>
        <dbReference type="EMBL" id="KAK9089519.1"/>
    </source>
</evidence>
<keyword evidence="12" id="KW-0812">Transmembrane</keyword>
<keyword evidence="6" id="KW-0677">Repeat</keyword>
<feature type="transmembrane region" description="Helical" evidence="12">
    <location>
        <begin position="192"/>
        <end position="212"/>
    </location>
</feature>
<feature type="domain" description="UBA" evidence="13">
    <location>
        <begin position="73"/>
        <end position="114"/>
    </location>
</feature>
<evidence type="ECO:0000256" key="10">
    <source>
        <dbReference type="ARBA" id="ARBA00022807"/>
    </source>
</evidence>
<dbReference type="Pfam" id="PF22562">
    <property type="entry name" value="UBA_7"/>
    <property type="match status" value="1"/>
</dbReference>
<comment type="caution">
    <text evidence="14">The sequence shown here is derived from an EMBL/GenBank/DDBJ whole genome shotgun (WGS) entry which is preliminary data.</text>
</comment>
<dbReference type="Gene3D" id="1.10.8.10">
    <property type="entry name" value="DNA helicase RuvA subunit, C-terminal domain"/>
    <property type="match status" value="2"/>
</dbReference>
<protein>
    <recommendedName>
        <fullName evidence="3">ubiquitinyl hydrolase 1</fullName>
        <ecNumber evidence="3">3.4.19.12</ecNumber>
    </recommendedName>
</protein>
<dbReference type="PROSITE" id="PS50030">
    <property type="entry name" value="UBA"/>
    <property type="match status" value="1"/>
</dbReference>
<keyword evidence="5" id="KW-0479">Metal-binding</keyword>